<dbReference type="AlphaFoldDB" id="A0A2P7NXY7"/>
<dbReference type="PANTHER" id="PTHR30012:SF7">
    <property type="entry name" value="PROTEIN TRANSPORT PROTEIN HOFC HOMOLOG"/>
    <property type="match status" value="1"/>
</dbReference>
<evidence type="ECO:0000256" key="8">
    <source>
        <dbReference type="SAM" id="Phobius"/>
    </source>
</evidence>
<dbReference type="OrthoDB" id="9805682at2"/>
<proteinExistence type="inferred from homology"/>
<feature type="transmembrane region" description="Helical" evidence="8">
    <location>
        <begin position="379"/>
        <end position="399"/>
    </location>
</feature>
<evidence type="ECO:0000256" key="2">
    <source>
        <dbReference type="ARBA" id="ARBA00005745"/>
    </source>
</evidence>
<dbReference type="InterPro" id="IPR018076">
    <property type="entry name" value="T2SS_GspF_dom"/>
</dbReference>
<dbReference type="PANTHER" id="PTHR30012">
    <property type="entry name" value="GENERAL SECRETION PATHWAY PROTEIN"/>
    <property type="match status" value="1"/>
</dbReference>
<keyword evidence="6 8" id="KW-1133">Transmembrane helix</keyword>
<feature type="domain" description="Type II secretion system protein GspF" evidence="9">
    <location>
        <begin position="72"/>
        <end position="195"/>
    </location>
</feature>
<reference evidence="10 11" key="1">
    <citation type="submission" date="2018-03" db="EMBL/GenBank/DDBJ databases">
        <title>Draft genome of Nitrosomonas supralitoralis APG5.</title>
        <authorList>
            <person name="Urakawa H."/>
            <person name="Lopez J.V."/>
        </authorList>
    </citation>
    <scope>NUCLEOTIDE SEQUENCE [LARGE SCALE GENOMIC DNA]</scope>
    <source>
        <strain evidence="10 11">APG5</strain>
    </source>
</reference>
<protein>
    <submittedName>
        <fullName evidence="10">Type II secretion system protein F</fullName>
    </submittedName>
</protein>
<dbReference type="PRINTS" id="PR00812">
    <property type="entry name" value="BCTERIALGSPF"/>
</dbReference>
<evidence type="ECO:0000256" key="4">
    <source>
        <dbReference type="ARBA" id="ARBA00022519"/>
    </source>
</evidence>
<keyword evidence="5 8" id="KW-0812">Transmembrane</keyword>
<gene>
    <name evidence="10" type="ORF">C7H79_03700</name>
</gene>
<keyword evidence="7 8" id="KW-0472">Membrane</keyword>
<dbReference type="InterPro" id="IPR042094">
    <property type="entry name" value="T2SS_GspF_sf"/>
</dbReference>
<evidence type="ECO:0000313" key="10">
    <source>
        <dbReference type="EMBL" id="PSJ18299.1"/>
    </source>
</evidence>
<evidence type="ECO:0000256" key="3">
    <source>
        <dbReference type="ARBA" id="ARBA00022475"/>
    </source>
</evidence>
<evidence type="ECO:0000256" key="5">
    <source>
        <dbReference type="ARBA" id="ARBA00022692"/>
    </source>
</evidence>
<dbReference type="GO" id="GO:0015628">
    <property type="term" value="P:protein secretion by the type II secretion system"/>
    <property type="evidence" value="ECO:0007669"/>
    <property type="project" value="TreeGrafter"/>
</dbReference>
<feature type="transmembrane region" description="Helical" evidence="8">
    <location>
        <begin position="224"/>
        <end position="244"/>
    </location>
</feature>
<dbReference type="EMBL" id="PXXU01000007">
    <property type="protein sequence ID" value="PSJ18299.1"/>
    <property type="molecule type" value="Genomic_DNA"/>
</dbReference>
<comment type="caution">
    <text evidence="10">The sequence shown here is derived from an EMBL/GenBank/DDBJ whole genome shotgun (WGS) entry which is preliminary data.</text>
</comment>
<comment type="subcellular location">
    <subcellularLocation>
        <location evidence="1">Cell inner membrane</location>
        <topology evidence="1">Multi-pass membrane protein</topology>
    </subcellularLocation>
</comment>
<name>A0A2P7NXY7_9PROT</name>
<dbReference type="GO" id="GO:0005886">
    <property type="term" value="C:plasma membrane"/>
    <property type="evidence" value="ECO:0007669"/>
    <property type="project" value="UniProtKB-SubCell"/>
</dbReference>
<evidence type="ECO:0000256" key="7">
    <source>
        <dbReference type="ARBA" id="ARBA00023136"/>
    </source>
</evidence>
<dbReference type="RefSeq" id="WP_106705948.1">
    <property type="nucleotide sequence ID" value="NZ_PXXU01000007.1"/>
</dbReference>
<evidence type="ECO:0000256" key="1">
    <source>
        <dbReference type="ARBA" id="ARBA00004429"/>
    </source>
</evidence>
<dbReference type="InterPro" id="IPR003004">
    <property type="entry name" value="GspF/PilC"/>
</dbReference>
<comment type="similarity">
    <text evidence="2">Belongs to the GSP F family.</text>
</comment>
<evidence type="ECO:0000256" key="6">
    <source>
        <dbReference type="ARBA" id="ARBA00022989"/>
    </source>
</evidence>
<dbReference type="Pfam" id="PF00482">
    <property type="entry name" value="T2SSF"/>
    <property type="match status" value="2"/>
</dbReference>
<sequence length="407" mass="44638">MATVTTTTEKKIKEINYLWEGKDKSGKYLKGEMRAAGTVIVTSALRRQGIKVTKIEKTHSNGRIIEKDITLFTRQLATMMKSGVPLLQAFDIIGKGHSNRALSKLLMDIKSDVETGSNLTDAFRKFPLYFDALYCNLVGAGEAAGILDTILDRLATYKEKIQAIKGKIKSALFYPISIIVVAFVITAIIMIFVIPAFKELFEGFGADLPAPTLFVMTISDFFVAYWWAILGIVGGGIYAFFYTWKRSIPMQRSIDRVALKIPVFGEVIRKATIARWSRTLSTMFAAGVPLVESLDSVAGAAGNYIYYEATKNIQLEVSTGNSLMSSMTNSNVFPNMVIQMVAIGEEAGSLDSMLGKIADFYEAEVDDAVAALSSLMEPMIMVVLGTLIGGMVVAMYLPIFKMGMVVN</sequence>
<evidence type="ECO:0000259" key="9">
    <source>
        <dbReference type="Pfam" id="PF00482"/>
    </source>
</evidence>
<evidence type="ECO:0000313" key="11">
    <source>
        <dbReference type="Proteomes" id="UP000241912"/>
    </source>
</evidence>
<keyword evidence="3" id="KW-1003">Cell membrane</keyword>
<keyword evidence="4" id="KW-0997">Cell inner membrane</keyword>
<organism evidence="10 11">
    <name type="scientific">Nitrosomonas supralitoralis</name>
    <dbReference type="NCBI Taxonomy" id="2116706"/>
    <lineage>
        <taxon>Bacteria</taxon>
        <taxon>Pseudomonadati</taxon>
        <taxon>Pseudomonadota</taxon>
        <taxon>Betaproteobacteria</taxon>
        <taxon>Nitrosomonadales</taxon>
        <taxon>Nitrosomonadaceae</taxon>
        <taxon>Nitrosomonas</taxon>
    </lineage>
</organism>
<feature type="domain" description="Type II secretion system protein GspF" evidence="9">
    <location>
        <begin position="276"/>
        <end position="398"/>
    </location>
</feature>
<feature type="transmembrane region" description="Helical" evidence="8">
    <location>
        <begin position="172"/>
        <end position="197"/>
    </location>
</feature>
<dbReference type="Gene3D" id="1.20.81.30">
    <property type="entry name" value="Type II secretion system (T2SS), domain F"/>
    <property type="match status" value="2"/>
</dbReference>
<accession>A0A2P7NXY7</accession>
<dbReference type="FunFam" id="1.20.81.30:FF:000001">
    <property type="entry name" value="Type II secretion system protein F"/>
    <property type="match status" value="2"/>
</dbReference>
<keyword evidence="11" id="KW-1185">Reference proteome</keyword>
<dbReference type="Proteomes" id="UP000241912">
    <property type="component" value="Unassembled WGS sequence"/>
</dbReference>